<feature type="domain" description="tRNA-specific 2-thiouridylase MnmA-like C-terminal" evidence="15">
    <location>
        <begin position="293"/>
        <end position="365"/>
    </location>
</feature>
<feature type="binding site" evidence="14">
    <location>
        <position position="133"/>
    </location>
    <ligand>
        <name>ATP</name>
        <dbReference type="ChEBI" id="CHEBI:30616"/>
    </ligand>
</feature>
<evidence type="ECO:0000256" key="6">
    <source>
        <dbReference type="ARBA" id="ARBA00022555"/>
    </source>
</evidence>
<feature type="active site" description="Nucleophile" evidence="14">
    <location>
        <position position="109"/>
    </location>
</feature>
<feature type="binding site" evidence="14">
    <location>
        <position position="44"/>
    </location>
    <ligand>
        <name>ATP</name>
        <dbReference type="ChEBI" id="CHEBI:30616"/>
    </ligand>
</feature>
<evidence type="ECO:0000256" key="5">
    <source>
        <dbReference type="ARBA" id="ARBA00022490"/>
    </source>
</evidence>
<comment type="catalytic activity">
    <reaction evidence="13 14">
        <text>S-sulfanyl-L-cysteinyl-[protein] + uridine(34) in tRNA + AH2 + ATP = 2-thiouridine(34) in tRNA + L-cysteinyl-[protein] + A + AMP + diphosphate + H(+)</text>
        <dbReference type="Rhea" id="RHEA:47032"/>
        <dbReference type="Rhea" id="RHEA-COMP:10131"/>
        <dbReference type="Rhea" id="RHEA-COMP:11726"/>
        <dbReference type="Rhea" id="RHEA-COMP:11727"/>
        <dbReference type="Rhea" id="RHEA-COMP:11728"/>
        <dbReference type="ChEBI" id="CHEBI:13193"/>
        <dbReference type="ChEBI" id="CHEBI:15378"/>
        <dbReference type="ChEBI" id="CHEBI:17499"/>
        <dbReference type="ChEBI" id="CHEBI:29950"/>
        <dbReference type="ChEBI" id="CHEBI:30616"/>
        <dbReference type="ChEBI" id="CHEBI:33019"/>
        <dbReference type="ChEBI" id="CHEBI:61963"/>
        <dbReference type="ChEBI" id="CHEBI:65315"/>
        <dbReference type="ChEBI" id="CHEBI:87170"/>
        <dbReference type="ChEBI" id="CHEBI:456215"/>
        <dbReference type="EC" id="2.8.1.13"/>
    </reaction>
</comment>
<feature type="binding site" evidence="14">
    <location>
        <begin position="18"/>
        <end position="25"/>
    </location>
    <ligand>
        <name>ATP</name>
        <dbReference type="ChEBI" id="CHEBI:30616"/>
    </ligand>
</feature>
<dbReference type="InterPro" id="IPR046884">
    <property type="entry name" value="MnmA-like_central"/>
</dbReference>
<comment type="caution">
    <text evidence="17">The sequence shown here is derived from an EMBL/GenBank/DDBJ whole genome shotgun (WGS) entry which is preliminary data.</text>
</comment>
<keyword evidence="7 14" id="KW-0808">Transferase</keyword>
<dbReference type="SUPFAM" id="SSF52402">
    <property type="entry name" value="Adenine nucleotide alpha hydrolases-like"/>
    <property type="match status" value="1"/>
</dbReference>
<dbReference type="GO" id="GO:0005737">
    <property type="term" value="C:cytoplasm"/>
    <property type="evidence" value="ECO:0007669"/>
    <property type="project" value="UniProtKB-SubCell"/>
</dbReference>
<name>A0A4R7JMT4_9GAMM</name>
<protein>
    <recommendedName>
        <fullName evidence="4 14">tRNA-specific 2-thiouridylase MnmA</fullName>
        <ecNumber evidence="3 14">2.8.1.13</ecNumber>
    </recommendedName>
</protein>
<evidence type="ECO:0000256" key="10">
    <source>
        <dbReference type="ARBA" id="ARBA00022840"/>
    </source>
</evidence>
<evidence type="ECO:0000256" key="3">
    <source>
        <dbReference type="ARBA" id="ARBA00011949"/>
    </source>
</evidence>
<evidence type="ECO:0000313" key="18">
    <source>
        <dbReference type="Proteomes" id="UP000295830"/>
    </source>
</evidence>
<feature type="disulfide bond" description="Alternate" evidence="14">
    <location>
        <begin position="109"/>
        <end position="206"/>
    </location>
</feature>
<evidence type="ECO:0000256" key="14">
    <source>
        <dbReference type="HAMAP-Rule" id="MF_00144"/>
    </source>
</evidence>
<dbReference type="NCBIfam" id="NF001138">
    <property type="entry name" value="PRK00143.1"/>
    <property type="match status" value="1"/>
</dbReference>
<dbReference type="AlphaFoldDB" id="A0A4R7JMT4"/>
<feature type="region of interest" description="Interaction with tRNA" evidence="14">
    <location>
        <begin position="317"/>
        <end position="318"/>
    </location>
</feature>
<evidence type="ECO:0000256" key="9">
    <source>
        <dbReference type="ARBA" id="ARBA00022741"/>
    </source>
</evidence>
<keyword evidence="17" id="KW-0489">Methyltransferase</keyword>
<keyword evidence="6 14" id="KW-0820">tRNA-binding</keyword>
<dbReference type="FunFam" id="2.30.30.280:FF:000001">
    <property type="entry name" value="tRNA-specific 2-thiouridylase MnmA"/>
    <property type="match status" value="1"/>
</dbReference>
<evidence type="ECO:0000256" key="12">
    <source>
        <dbReference type="ARBA" id="ARBA00023157"/>
    </source>
</evidence>
<dbReference type="GO" id="GO:0032259">
    <property type="term" value="P:methylation"/>
    <property type="evidence" value="ECO:0007669"/>
    <property type="project" value="UniProtKB-KW"/>
</dbReference>
<keyword evidence="18" id="KW-1185">Reference proteome</keyword>
<dbReference type="GO" id="GO:0002143">
    <property type="term" value="P:tRNA wobble position uridine thiolation"/>
    <property type="evidence" value="ECO:0007669"/>
    <property type="project" value="TreeGrafter"/>
</dbReference>
<dbReference type="InterPro" id="IPR046885">
    <property type="entry name" value="MnmA-like_C"/>
</dbReference>
<evidence type="ECO:0000256" key="8">
    <source>
        <dbReference type="ARBA" id="ARBA00022694"/>
    </source>
</evidence>
<dbReference type="FunFam" id="3.40.50.620:FF:000004">
    <property type="entry name" value="tRNA-specific 2-thiouridylase MnmA"/>
    <property type="match status" value="1"/>
</dbReference>
<dbReference type="Pfam" id="PF20258">
    <property type="entry name" value="tRNA_Me_trans_C"/>
    <property type="match status" value="1"/>
</dbReference>
<sequence length="384" mass="42419">MTTSAHQSDNSAPRVIVGLSGGVDSSVAALLLKEQGYRVEGLFMKNWDEADGTEHCTIMEDLADAQAVAGKIGIPLYTVSFSGEYWDRVFEHFLAEYSAGRTPNPDILCNKEIKFRAFLDHAVEMGADFIATGHYARRCVRGENSAQLLRGVDPNKDQSYFLHAVSGERIARTLFPLGELHKTEVRRIAEDAGLVTHDKKDSTGICFIGERRFSDFLQTYLPAQPGPIETPDGDVIGQHQGLMYHTIGQRQGLGIGGLNGYGSDPWFVAEKDLERNVLIAVQGKQHPLLFGRGLYTWSIDWVDEVPALPLRCVAKTRYRQPDQSCLLEATEEGYRVTFDEPQRAVTPGQSVVFYQGDVCLGGGVIERTFRDLPADHHSSNVASA</sequence>
<dbReference type="GO" id="GO:0008168">
    <property type="term" value="F:methyltransferase activity"/>
    <property type="evidence" value="ECO:0007669"/>
    <property type="project" value="UniProtKB-KW"/>
</dbReference>
<evidence type="ECO:0000313" key="17">
    <source>
        <dbReference type="EMBL" id="TDT39421.1"/>
    </source>
</evidence>
<dbReference type="PANTHER" id="PTHR11933">
    <property type="entry name" value="TRNA 5-METHYLAMINOMETHYL-2-THIOURIDYLATE -METHYLTRANSFERASE"/>
    <property type="match status" value="1"/>
</dbReference>
<dbReference type="GO" id="GO:0103016">
    <property type="term" value="F:tRNA-uridine 2-sulfurtransferase activity"/>
    <property type="evidence" value="ECO:0007669"/>
    <property type="project" value="UniProtKB-EC"/>
</dbReference>
<dbReference type="NCBIfam" id="TIGR00420">
    <property type="entry name" value="trmU"/>
    <property type="match status" value="1"/>
</dbReference>
<feature type="site" description="Interaction with tRNA" evidence="14">
    <location>
        <position position="134"/>
    </location>
</feature>
<keyword evidence="12 14" id="KW-1015">Disulfide bond</keyword>
<comment type="subcellular location">
    <subcellularLocation>
        <location evidence="1 14">Cytoplasm</location>
    </subcellularLocation>
</comment>
<dbReference type="Gene3D" id="3.40.50.620">
    <property type="entry name" value="HUPs"/>
    <property type="match status" value="1"/>
</dbReference>
<accession>A0A4R7JMT4</accession>
<evidence type="ECO:0000259" key="16">
    <source>
        <dbReference type="Pfam" id="PF20259"/>
    </source>
</evidence>
<dbReference type="Gene3D" id="2.30.30.280">
    <property type="entry name" value="Adenine nucleotide alpha hydrolases-like domains"/>
    <property type="match status" value="1"/>
</dbReference>
<evidence type="ECO:0000256" key="11">
    <source>
        <dbReference type="ARBA" id="ARBA00022884"/>
    </source>
</evidence>
<keyword evidence="11 14" id="KW-0694">RNA-binding</keyword>
<comment type="function">
    <text evidence="14">Catalyzes the 2-thiolation of uridine at the wobble position (U34) of tRNA, leading to the formation of s(2)U34.</text>
</comment>
<feature type="site" description="Interaction with tRNA" evidence="14">
    <location>
        <position position="349"/>
    </location>
</feature>
<dbReference type="InterPro" id="IPR014729">
    <property type="entry name" value="Rossmann-like_a/b/a_fold"/>
</dbReference>
<feature type="active site" description="Cysteine persulfide intermediate" evidence="14">
    <location>
        <position position="206"/>
    </location>
</feature>
<comment type="similarity">
    <text evidence="2 14">Belongs to the MnmA/TRMU family.</text>
</comment>
<dbReference type="RefSeq" id="WP_133736593.1">
    <property type="nucleotide sequence ID" value="NZ_SOAX01000005.1"/>
</dbReference>
<evidence type="ECO:0000256" key="13">
    <source>
        <dbReference type="ARBA" id="ARBA00051542"/>
    </source>
</evidence>
<feature type="region of interest" description="Interaction with tRNA" evidence="14">
    <location>
        <begin position="156"/>
        <end position="158"/>
    </location>
</feature>
<evidence type="ECO:0000256" key="4">
    <source>
        <dbReference type="ARBA" id="ARBA00013805"/>
    </source>
</evidence>
<dbReference type="Proteomes" id="UP000295830">
    <property type="component" value="Unassembled WGS sequence"/>
</dbReference>
<evidence type="ECO:0000256" key="1">
    <source>
        <dbReference type="ARBA" id="ARBA00004496"/>
    </source>
</evidence>
<dbReference type="FunFam" id="2.40.30.10:FF:000023">
    <property type="entry name" value="tRNA-specific 2-thiouridylase MnmA"/>
    <property type="match status" value="1"/>
</dbReference>
<reference evidence="17 18" key="1">
    <citation type="submission" date="2019-03" db="EMBL/GenBank/DDBJ databases">
        <title>Genomic Encyclopedia of Type Strains, Phase IV (KMG-IV): sequencing the most valuable type-strain genomes for metagenomic binning, comparative biology and taxonomic classification.</title>
        <authorList>
            <person name="Goeker M."/>
        </authorList>
    </citation>
    <scope>NUCLEOTIDE SEQUENCE [LARGE SCALE GENOMIC DNA]</scope>
    <source>
        <strain evidence="17 18">DSM 15505</strain>
    </source>
</reference>
<dbReference type="EC" id="2.8.1.13" evidence="3 14"/>
<dbReference type="CDD" id="cd01998">
    <property type="entry name" value="MnmA_TRMU-like"/>
    <property type="match status" value="1"/>
</dbReference>
<gene>
    <name evidence="14" type="primary">mnmA</name>
    <name evidence="17" type="ORF">DES49_2346</name>
</gene>
<keyword evidence="5 14" id="KW-0963">Cytoplasm</keyword>
<dbReference type="Pfam" id="PF03054">
    <property type="entry name" value="tRNA_Me_trans"/>
    <property type="match status" value="1"/>
</dbReference>
<dbReference type="EMBL" id="SOAX01000005">
    <property type="protein sequence ID" value="TDT39421.1"/>
    <property type="molecule type" value="Genomic_DNA"/>
</dbReference>
<dbReference type="PANTHER" id="PTHR11933:SF5">
    <property type="entry name" value="MITOCHONDRIAL TRNA-SPECIFIC 2-THIOURIDYLASE 1"/>
    <property type="match status" value="1"/>
</dbReference>
<feature type="domain" description="tRNA-specific 2-thiouridylase MnmA-like central" evidence="16">
    <location>
        <begin position="215"/>
        <end position="279"/>
    </location>
</feature>
<keyword evidence="9 14" id="KW-0547">Nucleotide-binding</keyword>
<dbReference type="InterPro" id="IPR004506">
    <property type="entry name" value="MnmA-like"/>
</dbReference>
<dbReference type="Gene3D" id="2.40.30.10">
    <property type="entry name" value="Translation factors"/>
    <property type="match status" value="1"/>
</dbReference>
<dbReference type="InterPro" id="IPR023382">
    <property type="entry name" value="MnmA-like_central_sf"/>
</dbReference>
<keyword evidence="10 14" id="KW-0067">ATP-binding</keyword>
<proteinExistence type="inferred from homology"/>
<evidence type="ECO:0000256" key="7">
    <source>
        <dbReference type="ARBA" id="ARBA00022679"/>
    </source>
</evidence>
<evidence type="ECO:0000259" key="15">
    <source>
        <dbReference type="Pfam" id="PF20258"/>
    </source>
</evidence>
<dbReference type="OrthoDB" id="9800696at2"/>
<dbReference type="GO" id="GO:0005524">
    <property type="term" value="F:ATP binding"/>
    <property type="evidence" value="ECO:0007669"/>
    <property type="project" value="UniProtKB-KW"/>
</dbReference>
<dbReference type="GO" id="GO:0000049">
    <property type="term" value="F:tRNA binding"/>
    <property type="evidence" value="ECO:0007669"/>
    <property type="project" value="UniProtKB-KW"/>
</dbReference>
<evidence type="ECO:0000256" key="2">
    <source>
        <dbReference type="ARBA" id="ARBA00006191"/>
    </source>
</evidence>
<keyword evidence="8 14" id="KW-0819">tRNA processing</keyword>
<dbReference type="Pfam" id="PF20259">
    <property type="entry name" value="tRNA_Me_trans_M"/>
    <property type="match status" value="1"/>
</dbReference>
<dbReference type="HAMAP" id="MF_00144">
    <property type="entry name" value="tRNA_thiouridyl_MnmA"/>
    <property type="match status" value="1"/>
</dbReference>
<feature type="region of interest" description="Interaction with target base in tRNA" evidence="14">
    <location>
        <begin position="104"/>
        <end position="106"/>
    </location>
</feature>
<organism evidence="17 18">
    <name type="scientific">Halospina denitrificans</name>
    <dbReference type="NCBI Taxonomy" id="332522"/>
    <lineage>
        <taxon>Bacteria</taxon>
        <taxon>Pseudomonadati</taxon>
        <taxon>Pseudomonadota</taxon>
        <taxon>Gammaproteobacteria</taxon>
        <taxon>Halospina</taxon>
    </lineage>
</organism>